<proteinExistence type="predicted"/>
<dbReference type="PANTHER" id="PTHR15503">
    <property type="entry name" value="LDOC1 RELATED"/>
    <property type="match status" value="1"/>
</dbReference>
<comment type="caution">
    <text evidence="3">The sequence shown here is derived from an EMBL/GenBank/DDBJ whole genome shotgun (WGS) entry which is preliminary data.</text>
</comment>
<sequence>MQSSPLLSSRPPLPVKAIYRPSPSVDDQTPNSMAAAGPKLVQKTITLPPYSRGCHLITSKIASMENTLKASVKNTDALREELTKLMQIINTGKISLPVIAQTSEEQTQQPICTHQTRCMVRFPESPNTTDPITSLTKFGKVDFPSYDGIENFRGWLYKCNCFFKAPNVPDEQKAEIASMYLSGAAIIWHECYMEDNKTFPNWRDYIFYMSLRFGEGEMQDPIILWKNLSQPGSVNEYQKDFERIRVRVKCSEKQAVFMFVGGPKEELQHSVTCYNPKSIVEAYAIAKHQELSVNSIIEKSRNLPPLLPLPPNSQKTFPNIYPYIYQNQNTKLPYNLPKPPAFTPQNSHIISSVAKDKPRNTRSLSEAKLEDRKQKGLCFWCDERHTAGHRCSKKKLYDLEIYPVDEEGAVEVENLDEQMSLNQITVSDKTKPVVSIHSLDARTTYNVFKVIGSVNNKPILILVDSRSTHNILNEELVAEFGLETTKTESHQIFMADGIHEAGTRKCERFKWMMQGYQFETEMLLSPLKDYDLILGVQWLEPFEKHMFEKFEEGKLLETSPKKGQCAEAAFSLEQALFQDKWVGAGAWIVKQVLKELVRQNADSTSSFGTLLDNEYQCFPGMNLGKWFSWLVFMST</sequence>
<dbReference type="InterPro" id="IPR021109">
    <property type="entry name" value="Peptidase_aspartic_dom_sf"/>
</dbReference>
<evidence type="ECO:0000313" key="3">
    <source>
        <dbReference type="EMBL" id="GKV33333.1"/>
    </source>
</evidence>
<dbReference type="AlphaFoldDB" id="A0AAV5L8C2"/>
<dbReference type="InterPro" id="IPR032567">
    <property type="entry name" value="RTL1-rel"/>
</dbReference>
<dbReference type="Pfam" id="PF03732">
    <property type="entry name" value="Retrotrans_gag"/>
    <property type="match status" value="1"/>
</dbReference>
<feature type="region of interest" description="Disordered" evidence="1">
    <location>
        <begin position="1"/>
        <end position="36"/>
    </location>
</feature>
<dbReference type="SUPFAM" id="SSF50630">
    <property type="entry name" value="Acid proteases"/>
    <property type="match status" value="1"/>
</dbReference>
<feature type="domain" description="Retrotransposon gag" evidence="2">
    <location>
        <begin position="176"/>
        <end position="262"/>
    </location>
</feature>
<dbReference type="Gene3D" id="2.40.70.10">
    <property type="entry name" value="Acid Proteases"/>
    <property type="match status" value="1"/>
</dbReference>
<dbReference type="EMBL" id="BPVZ01000100">
    <property type="protein sequence ID" value="GKV33333.1"/>
    <property type="molecule type" value="Genomic_DNA"/>
</dbReference>
<dbReference type="CDD" id="cd00303">
    <property type="entry name" value="retropepsin_like"/>
    <property type="match status" value="1"/>
</dbReference>
<feature type="compositionally biased region" description="Low complexity" evidence="1">
    <location>
        <begin position="1"/>
        <end position="10"/>
    </location>
</feature>
<name>A0AAV5L8C2_9ROSI</name>
<dbReference type="Pfam" id="PF08284">
    <property type="entry name" value="RVP_2"/>
    <property type="match status" value="1"/>
</dbReference>
<accession>A0AAV5L8C2</accession>
<evidence type="ECO:0000313" key="4">
    <source>
        <dbReference type="Proteomes" id="UP001054252"/>
    </source>
</evidence>
<reference evidence="3 4" key="1">
    <citation type="journal article" date="2021" name="Commun. Biol.">
        <title>The genome of Shorea leprosula (Dipterocarpaceae) highlights the ecological relevance of drought in aseasonal tropical rainforests.</title>
        <authorList>
            <person name="Ng K.K.S."/>
            <person name="Kobayashi M.J."/>
            <person name="Fawcett J.A."/>
            <person name="Hatakeyama M."/>
            <person name="Paape T."/>
            <person name="Ng C.H."/>
            <person name="Ang C.C."/>
            <person name="Tnah L.H."/>
            <person name="Lee C.T."/>
            <person name="Nishiyama T."/>
            <person name="Sese J."/>
            <person name="O'Brien M.J."/>
            <person name="Copetti D."/>
            <person name="Mohd Noor M.I."/>
            <person name="Ong R.C."/>
            <person name="Putra M."/>
            <person name="Sireger I.Z."/>
            <person name="Indrioko S."/>
            <person name="Kosugi Y."/>
            <person name="Izuno A."/>
            <person name="Isagi Y."/>
            <person name="Lee S.L."/>
            <person name="Shimizu K.K."/>
        </authorList>
    </citation>
    <scope>NUCLEOTIDE SEQUENCE [LARGE SCALE GENOMIC DNA]</scope>
    <source>
        <strain evidence="3">214</strain>
    </source>
</reference>
<evidence type="ECO:0000256" key="1">
    <source>
        <dbReference type="SAM" id="MobiDB-lite"/>
    </source>
</evidence>
<evidence type="ECO:0000259" key="2">
    <source>
        <dbReference type="Pfam" id="PF03732"/>
    </source>
</evidence>
<keyword evidence="4" id="KW-1185">Reference proteome</keyword>
<gene>
    <name evidence="3" type="ORF">SLEP1_g41856</name>
</gene>
<organism evidence="3 4">
    <name type="scientific">Rubroshorea leprosula</name>
    <dbReference type="NCBI Taxonomy" id="152421"/>
    <lineage>
        <taxon>Eukaryota</taxon>
        <taxon>Viridiplantae</taxon>
        <taxon>Streptophyta</taxon>
        <taxon>Embryophyta</taxon>
        <taxon>Tracheophyta</taxon>
        <taxon>Spermatophyta</taxon>
        <taxon>Magnoliopsida</taxon>
        <taxon>eudicotyledons</taxon>
        <taxon>Gunneridae</taxon>
        <taxon>Pentapetalae</taxon>
        <taxon>rosids</taxon>
        <taxon>malvids</taxon>
        <taxon>Malvales</taxon>
        <taxon>Dipterocarpaceae</taxon>
        <taxon>Rubroshorea</taxon>
    </lineage>
</organism>
<dbReference type="Proteomes" id="UP001054252">
    <property type="component" value="Unassembled WGS sequence"/>
</dbReference>
<dbReference type="PANTHER" id="PTHR15503:SF40">
    <property type="match status" value="1"/>
</dbReference>
<protein>
    <recommendedName>
        <fullName evidence="2">Retrotransposon gag domain-containing protein</fullName>
    </recommendedName>
</protein>
<dbReference type="InterPro" id="IPR005162">
    <property type="entry name" value="Retrotrans_gag_dom"/>
</dbReference>